<evidence type="ECO:0000256" key="2">
    <source>
        <dbReference type="SAM" id="SignalP"/>
    </source>
</evidence>
<dbReference type="EMBL" id="JAFMPP010000011">
    <property type="protein sequence ID" value="MBO0663575.1"/>
    <property type="molecule type" value="Genomic_DNA"/>
</dbReference>
<keyword evidence="1 2" id="KW-0732">Signal</keyword>
<feature type="signal peptide" evidence="2">
    <location>
        <begin position="1"/>
        <end position="22"/>
    </location>
</feature>
<proteinExistence type="predicted"/>
<keyword evidence="5" id="KW-1185">Reference proteome</keyword>
<gene>
    <name evidence="4" type="ORF">J1C48_13380</name>
</gene>
<accession>A0A939JUW4</accession>
<sequence>MVHWIGAIAAATLVSQSNAAMAADLPPLYDTPVYQDVPELQPVEIGTGWYLRGDVGYQFKSHLPTSYDLYQVTVNGTTTTRNDFSGTSDDVSLANSAIFSGGIGYQFTDYLRADVTGGYWKDHLDAANFPQVNSVVGTDVTAWQVMANAYVDLGTYAGFTPYVGAGAGAVHLAYEASCVYGGSSCGSTYTVNTENSADWRFAYSLMAGVSYDISPNLKFDLGYRFTDVRGAGVTKITGTTANGDALGIAIDDNGFKRHIIQAGLRYSLW</sequence>
<evidence type="ECO:0000313" key="4">
    <source>
        <dbReference type="EMBL" id="MBO0663575.1"/>
    </source>
</evidence>
<feature type="chain" id="PRO_5037023324" evidence="2">
    <location>
        <begin position="23"/>
        <end position="269"/>
    </location>
</feature>
<dbReference type="Gene3D" id="2.40.160.20">
    <property type="match status" value="1"/>
</dbReference>
<comment type="caution">
    <text evidence="4">The sequence shown here is derived from an EMBL/GenBank/DDBJ whole genome shotgun (WGS) entry which is preliminary data.</text>
</comment>
<evidence type="ECO:0000259" key="3">
    <source>
        <dbReference type="Pfam" id="PF13505"/>
    </source>
</evidence>
<dbReference type="InterPro" id="IPR027385">
    <property type="entry name" value="Beta-barrel_OMP"/>
</dbReference>
<evidence type="ECO:0000256" key="1">
    <source>
        <dbReference type="ARBA" id="ARBA00022729"/>
    </source>
</evidence>
<dbReference type="Pfam" id="PF13505">
    <property type="entry name" value="OMP_b-brl"/>
    <property type="match status" value="1"/>
</dbReference>
<feature type="domain" description="Outer membrane protein beta-barrel" evidence="3">
    <location>
        <begin position="61"/>
        <end position="266"/>
    </location>
</feature>
<evidence type="ECO:0000313" key="5">
    <source>
        <dbReference type="Proteomes" id="UP000664122"/>
    </source>
</evidence>
<reference evidence="4" key="1">
    <citation type="submission" date="2021-03" db="EMBL/GenBank/DDBJ databases">
        <title>Whole genome sequence of Jiella sp. CQZ9-1.</title>
        <authorList>
            <person name="Tuo L."/>
        </authorList>
    </citation>
    <scope>NUCLEOTIDE SEQUENCE</scope>
    <source>
        <strain evidence="4">CQZ9-1</strain>
    </source>
</reference>
<dbReference type="AlphaFoldDB" id="A0A939JUW4"/>
<protein>
    <submittedName>
        <fullName evidence="4">Porin family protein</fullName>
    </submittedName>
</protein>
<dbReference type="InterPro" id="IPR011250">
    <property type="entry name" value="OMP/PagP_B-barrel"/>
</dbReference>
<name>A0A939JUW4_9HYPH</name>
<organism evidence="4 5">
    <name type="scientific">Jiella flava</name>
    <dbReference type="NCBI Taxonomy" id="2816857"/>
    <lineage>
        <taxon>Bacteria</taxon>
        <taxon>Pseudomonadati</taxon>
        <taxon>Pseudomonadota</taxon>
        <taxon>Alphaproteobacteria</taxon>
        <taxon>Hyphomicrobiales</taxon>
        <taxon>Aurantimonadaceae</taxon>
        <taxon>Jiella</taxon>
    </lineage>
</organism>
<dbReference type="Proteomes" id="UP000664122">
    <property type="component" value="Unassembled WGS sequence"/>
</dbReference>
<dbReference type="SUPFAM" id="SSF56925">
    <property type="entry name" value="OMPA-like"/>
    <property type="match status" value="1"/>
</dbReference>